<name>A0A2U1B888_9BACT</name>
<keyword evidence="3" id="KW-1185">Reference proteome</keyword>
<dbReference type="EMBL" id="QEKH01000004">
    <property type="protein sequence ID" value="PVY44880.1"/>
    <property type="molecule type" value="Genomic_DNA"/>
</dbReference>
<dbReference type="InterPro" id="IPR049050">
    <property type="entry name" value="nSTAND3"/>
</dbReference>
<comment type="caution">
    <text evidence="2">The sequence shown here is derived from an EMBL/GenBank/DDBJ whole genome shotgun (WGS) entry which is preliminary data.</text>
</comment>
<dbReference type="AlphaFoldDB" id="A0A2U1B888"/>
<evidence type="ECO:0000259" key="1">
    <source>
        <dbReference type="Pfam" id="PF20720"/>
    </source>
</evidence>
<protein>
    <recommendedName>
        <fullName evidence="1">Novel STAND NTPase 3 domain-containing protein</fullName>
    </recommendedName>
</protein>
<evidence type="ECO:0000313" key="2">
    <source>
        <dbReference type="EMBL" id="PVY44880.1"/>
    </source>
</evidence>
<dbReference type="Proteomes" id="UP000245959">
    <property type="component" value="Unassembled WGS sequence"/>
</dbReference>
<evidence type="ECO:0000313" key="3">
    <source>
        <dbReference type="Proteomes" id="UP000245959"/>
    </source>
</evidence>
<organism evidence="2 3">
    <name type="scientific">Victivallis vadensis</name>
    <dbReference type="NCBI Taxonomy" id="172901"/>
    <lineage>
        <taxon>Bacteria</taxon>
        <taxon>Pseudomonadati</taxon>
        <taxon>Lentisphaerota</taxon>
        <taxon>Lentisphaeria</taxon>
        <taxon>Victivallales</taxon>
        <taxon>Victivallaceae</taxon>
        <taxon>Victivallis</taxon>
    </lineage>
</organism>
<reference evidence="2 3" key="1">
    <citation type="submission" date="2018-04" db="EMBL/GenBank/DDBJ databases">
        <title>Genomic Encyclopedia of Type Strains, Phase IV (KMG-IV): sequencing the most valuable type-strain genomes for metagenomic binning, comparative biology and taxonomic classification.</title>
        <authorList>
            <person name="Goeker M."/>
        </authorList>
    </citation>
    <scope>NUCLEOTIDE SEQUENCE [LARGE SCALE GENOMIC DNA]</scope>
    <source>
        <strain evidence="2 3">DSM 14823</strain>
    </source>
</reference>
<sequence>MAFINRVRNADNKRFILTSRTHIINRGFVLSQIFQDGNIRRNEYEVKLENLSLTTKAKIFYSHVFHSLLKKEFIDKIYDNKKYLSIVHHENYNPRLISYITDSFKVENDQKITPNSYVAFIDKSLKEPANIWENSFSIQLTELQRFLVILVFWNKSECAENILRNAFEYIKLKLPHLLMSNSQQEFFINIRVAIRAVLNKNIDISRKTITYSLFNPSIGDYLLSKYLDDIQHVLYPLMALKTIQSLTLFLSLGNSKYRFNEIWNSVSEQIFANFQREAYTADYIFQFCYFILTNKTSINTERIIRYIQGFDFFNIDTENAEYFLSTIEWFVNHNLELDLSCFSDDDYIAYISEHCQSLEATLILNQIILTQKATYPEDFFRAVERNMQEKASEIAQEIDTTDSYGCPIKESDFDYELEKNITVFLEENDLPADCIDIGECASNVSAMEYINKDSDTFDYEEYIREKKDEEKIIDNEIESIFYRDDS</sequence>
<dbReference type="Pfam" id="PF20720">
    <property type="entry name" value="nSTAND3"/>
    <property type="match status" value="1"/>
</dbReference>
<accession>A0A2U1B888</accession>
<gene>
    <name evidence="2" type="ORF">C8D82_10422</name>
</gene>
<feature type="domain" description="Novel STAND NTPase 3" evidence="1">
    <location>
        <begin position="2"/>
        <end position="65"/>
    </location>
</feature>
<proteinExistence type="predicted"/>